<organism evidence="1 2">
    <name type="scientific">Volvox reticuliferus</name>
    <dbReference type="NCBI Taxonomy" id="1737510"/>
    <lineage>
        <taxon>Eukaryota</taxon>
        <taxon>Viridiplantae</taxon>
        <taxon>Chlorophyta</taxon>
        <taxon>core chlorophytes</taxon>
        <taxon>Chlorophyceae</taxon>
        <taxon>CS clade</taxon>
        <taxon>Chlamydomonadales</taxon>
        <taxon>Volvocaceae</taxon>
        <taxon>Volvox</taxon>
    </lineage>
</organism>
<dbReference type="OrthoDB" id="543971at2759"/>
<dbReference type="PANTHER" id="PTHR43596:SF1">
    <property type="entry name" value="ADP,ATP CARRIER PROTEIN"/>
    <property type="match status" value="1"/>
</dbReference>
<dbReference type="EMBL" id="BNCP01000017">
    <property type="protein sequence ID" value="GIL80045.1"/>
    <property type="molecule type" value="Genomic_DNA"/>
</dbReference>
<dbReference type="AlphaFoldDB" id="A0A8J4LTI0"/>
<reference evidence="1" key="1">
    <citation type="journal article" date="2021" name="Proc. Natl. Acad. Sci. U.S.A.">
        <title>Three genomes in the algal genus Volvox reveal the fate of a haploid sex-determining region after a transition to homothallism.</title>
        <authorList>
            <person name="Yamamoto K."/>
            <person name="Hamaji T."/>
            <person name="Kawai-Toyooka H."/>
            <person name="Matsuzaki R."/>
            <person name="Takahashi F."/>
            <person name="Nishimura Y."/>
            <person name="Kawachi M."/>
            <person name="Noguchi H."/>
            <person name="Minakuchi Y."/>
            <person name="Umen J.G."/>
            <person name="Toyoda A."/>
            <person name="Nozaki H."/>
        </authorList>
    </citation>
    <scope>NUCLEOTIDE SEQUENCE</scope>
    <source>
        <strain evidence="1">NIES-3786</strain>
    </source>
</reference>
<name>A0A8J4LTI0_9CHLO</name>
<gene>
    <name evidence="1" type="ORF">Vretifemale_9249</name>
</gene>
<keyword evidence="2" id="KW-1185">Reference proteome</keyword>
<evidence type="ECO:0000313" key="1">
    <source>
        <dbReference type="EMBL" id="GIL80045.1"/>
    </source>
</evidence>
<comment type="caution">
    <text evidence="1">The sequence shown here is derived from an EMBL/GenBank/DDBJ whole genome shotgun (WGS) entry which is preliminary data.</text>
</comment>
<accession>A0A8J4LTI0</accession>
<sequence length="562" mass="58429">MLGWGRGTALFSSPQVAAARHGFTAFGFVLSSYFILLPLREDVALTLGPAVLPRLFTASLVVTAVTAPLVTAYIVNPAAGSRAAGFQRLCRLMAGCLLGLWMLLLITAPNPWVAARLLAPRRWLANDRHSDAPPEPYTDIGKGARSLSWYGNAVRVSFYVYLSLQSLLSTSTLWAVCADTFNAATSTKVYGFLGAGATLGQLTASAAALGFGAACKATGATGASLWLLLPAAVLLMAAGQSCQAMAAKAEALHPYMGDQQPNGQPEENGYQKGLIGYGSVGRCGVSASASASDFGQAAAAAAAAAMRPDGPMGQNEGSSRRGDGLLRRLSLHLLASHTGRLVEGFRLIAASPYLLAACAFLALNYSTSATLYFLRAALVSRAGWLGGSDERIAFFAALNTASAGIIFAAQMLLTGRVLTSIGVGPTLLVGPMVSLLGMALIGVAPSPATLAGVEVVRKVVQYSLARPCREVLFTLVSRREKYAAKVVLDTVVQRLGDTAAAAVFEVVGVWLSMGPPAVAAVGLVLCGAHIAVSAALGRMYARRKAAAALAEKEEQQQQLHNL</sequence>
<dbReference type="InterPro" id="IPR036259">
    <property type="entry name" value="MFS_trans_sf"/>
</dbReference>
<dbReference type="Proteomes" id="UP000747110">
    <property type="component" value="Unassembled WGS sequence"/>
</dbReference>
<evidence type="ECO:0000313" key="2">
    <source>
        <dbReference type="Proteomes" id="UP000747110"/>
    </source>
</evidence>
<dbReference type="PANTHER" id="PTHR43596">
    <property type="entry name" value="ADP,ATP CARRIER PROTEIN"/>
    <property type="match status" value="1"/>
</dbReference>
<dbReference type="SUPFAM" id="SSF103473">
    <property type="entry name" value="MFS general substrate transporter"/>
    <property type="match status" value="1"/>
</dbReference>
<protein>
    <submittedName>
        <fullName evidence="1">Uncharacterized protein</fullName>
    </submittedName>
</protein>
<proteinExistence type="predicted"/>